<feature type="transmembrane region" description="Helical" evidence="10">
    <location>
        <begin position="46"/>
        <end position="66"/>
    </location>
</feature>
<evidence type="ECO:0000256" key="4">
    <source>
        <dbReference type="ARBA" id="ARBA00022692"/>
    </source>
</evidence>
<dbReference type="AlphaFoldDB" id="A0A6G1LQJ0"/>
<dbReference type="GO" id="GO:0007165">
    <property type="term" value="P:signal transduction"/>
    <property type="evidence" value="ECO:0007669"/>
    <property type="project" value="UniProtKB-KW"/>
</dbReference>
<sequence length="401" mass="46022">MDMSESLSYRDFLWAIKLNRVSLNLIGLWPKTDGIAKRRLGPDIRAGFVFIMIAFVSGIPMIHALKRVWGDLVLVVDNLRITLPLTVVLLKLIILRWKQRVLSSIINMIAEDWLALKPSAERDVMIKRARTARLIIIYGFVLTISAFFLLNILPYFNIPIRHITNLTDRNKPLPLQTYYFYDTDRSPQFELTFFIQAVTIIVSTIIYTSVNAFLGFVILHICGQLENFKHRIVNLNSCKDFNRALSNSVVTHLRLIRFANNTETTFTIILFVLVLQFCLLFCLYGFILLTAITDEEINTANFSQLGYTIIAVICLVLQTFIYCFGGDLISEQCNAVYHTICNLEWYTLEPRQARNLILLTLLAKEPFRITAGKIFPLTMTTFCSLLKTSAGYISFLLAMRK</sequence>
<evidence type="ECO:0000313" key="12">
    <source>
        <dbReference type="Proteomes" id="UP000479987"/>
    </source>
</evidence>
<keyword evidence="6 10" id="KW-1133">Transmembrane helix</keyword>
<accession>A0A6G1LQJ0</accession>
<comment type="caution">
    <text evidence="10">Lacks conserved residue(s) required for the propagation of feature annotation.</text>
</comment>
<dbReference type="PANTHER" id="PTHR21137:SF35">
    <property type="entry name" value="ODORANT RECEPTOR 19A-RELATED"/>
    <property type="match status" value="1"/>
</dbReference>
<keyword evidence="3 10" id="KW-0716">Sensory transduction</keyword>
<keyword evidence="7 10" id="KW-0472">Membrane</keyword>
<dbReference type="InterPro" id="IPR004117">
    <property type="entry name" value="7tm6_olfct_rcpt"/>
</dbReference>
<reference evidence="11 12" key="1">
    <citation type="submission" date="2019-08" db="EMBL/GenBank/DDBJ databases">
        <title>High quality draft denovo assembly of Nylanderia fulva.</title>
        <authorList>
            <person name="Vargo E.L."/>
            <person name="Tarone A.M."/>
            <person name="Konganti K.R."/>
        </authorList>
    </citation>
    <scope>NUCLEOTIDE SEQUENCE [LARGE SCALE GENOMIC DNA]</scope>
    <source>
        <strain evidence="11">TAMU-Nful-2015</strain>
        <tissue evidence="11">Whole body</tissue>
    </source>
</reference>
<evidence type="ECO:0000256" key="5">
    <source>
        <dbReference type="ARBA" id="ARBA00022725"/>
    </source>
</evidence>
<dbReference type="GO" id="GO:0005549">
    <property type="term" value="F:odorant binding"/>
    <property type="evidence" value="ECO:0007669"/>
    <property type="project" value="InterPro"/>
</dbReference>
<organism evidence="11 12">
    <name type="scientific">Nylanderia fulva</name>
    <dbReference type="NCBI Taxonomy" id="613905"/>
    <lineage>
        <taxon>Eukaryota</taxon>
        <taxon>Metazoa</taxon>
        <taxon>Ecdysozoa</taxon>
        <taxon>Arthropoda</taxon>
        <taxon>Hexapoda</taxon>
        <taxon>Insecta</taxon>
        <taxon>Pterygota</taxon>
        <taxon>Neoptera</taxon>
        <taxon>Endopterygota</taxon>
        <taxon>Hymenoptera</taxon>
        <taxon>Apocrita</taxon>
        <taxon>Aculeata</taxon>
        <taxon>Formicoidea</taxon>
        <taxon>Formicidae</taxon>
        <taxon>Formicinae</taxon>
        <taxon>Nylanderia</taxon>
    </lineage>
</organism>
<keyword evidence="5 10" id="KW-0552">Olfaction</keyword>
<feature type="transmembrane region" description="Helical" evidence="10">
    <location>
        <begin position="266"/>
        <end position="292"/>
    </location>
</feature>
<comment type="subcellular location">
    <subcellularLocation>
        <location evidence="1 10">Cell membrane</location>
        <topology evidence="1 10">Multi-pass membrane protein</topology>
    </subcellularLocation>
</comment>
<keyword evidence="2" id="KW-1003">Cell membrane</keyword>
<evidence type="ECO:0000256" key="8">
    <source>
        <dbReference type="ARBA" id="ARBA00023170"/>
    </source>
</evidence>
<feature type="transmembrane region" description="Helical" evidence="10">
    <location>
        <begin position="304"/>
        <end position="324"/>
    </location>
</feature>
<dbReference type="GO" id="GO:0004984">
    <property type="term" value="F:olfactory receptor activity"/>
    <property type="evidence" value="ECO:0007669"/>
    <property type="project" value="InterPro"/>
</dbReference>
<evidence type="ECO:0000256" key="1">
    <source>
        <dbReference type="ARBA" id="ARBA00004651"/>
    </source>
</evidence>
<comment type="caution">
    <text evidence="11">The sequence shown here is derived from an EMBL/GenBank/DDBJ whole genome shotgun (WGS) entry which is preliminary data.</text>
</comment>
<comment type="similarity">
    <text evidence="10">Belongs to the insect chemoreceptor superfamily. Heteromeric odorant receptor channel (TC 1.A.69) family.</text>
</comment>
<evidence type="ECO:0000256" key="9">
    <source>
        <dbReference type="ARBA" id="ARBA00023224"/>
    </source>
</evidence>
<evidence type="ECO:0000256" key="6">
    <source>
        <dbReference type="ARBA" id="ARBA00022989"/>
    </source>
</evidence>
<feature type="transmembrane region" description="Helical" evidence="10">
    <location>
        <begin position="135"/>
        <end position="156"/>
    </location>
</feature>
<keyword evidence="9 10" id="KW-0807">Transducer</keyword>
<evidence type="ECO:0000313" key="11">
    <source>
        <dbReference type="EMBL" id="KAF3054333.1"/>
    </source>
</evidence>
<gene>
    <name evidence="11" type="primary">Or-125</name>
    <name evidence="11" type="synonym">Nful_v1.0-Or-125</name>
    <name evidence="11" type="ORF">NFUL_NFUL000328</name>
</gene>
<keyword evidence="8 10" id="KW-0675">Receptor</keyword>
<keyword evidence="4 10" id="KW-0812">Transmembrane</keyword>
<proteinExistence type="inferred from homology"/>
<dbReference type="PANTHER" id="PTHR21137">
    <property type="entry name" value="ODORANT RECEPTOR"/>
    <property type="match status" value="1"/>
</dbReference>
<evidence type="ECO:0000256" key="10">
    <source>
        <dbReference type="RuleBase" id="RU351113"/>
    </source>
</evidence>
<protein>
    <recommendedName>
        <fullName evidence="10">Odorant receptor</fullName>
    </recommendedName>
</protein>
<evidence type="ECO:0000256" key="7">
    <source>
        <dbReference type="ARBA" id="ARBA00023136"/>
    </source>
</evidence>
<feature type="transmembrane region" description="Helical" evidence="10">
    <location>
        <begin position="72"/>
        <end position="94"/>
    </location>
</feature>
<dbReference type="Pfam" id="PF02949">
    <property type="entry name" value="7tm_6"/>
    <property type="match status" value="1"/>
</dbReference>
<evidence type="ECO:0000256" key="2">
    <source>
        <dbReference type="ARBA" id="ARBA00022475"/>
    </source>
</evidence>
<feature type="transmembrane region" description="Helical" evidence="10">
    <location>
        <begin position="193"/>
        <end position="222"/>
    </location>
</feature>
<name>A0A6G1LQJ0_9HYME</name>
<evidence type="ECO:0000256" key="3">
    <source>
        <dbReference type="ARBA" id="ARBA00022606"/>
    </source>
</evidence>
<dbReference type="GO" id="GO:0005886">
    <property type="term" value="C:plasma membrane"/>
    <property type="evidence" value="ECO:0007669"/>
    <property type="project" value="UniProtKB-SubCell"/>
</dbReference>
<dbReference type="EMBL" id="SGBU01000041">
    <property type="protein sequence ID" value="KAF3054333.1"/>
    <property type="molecule type" value="Genomic_DNA"/>
</dbReference>
<dbReference type="Proteomes" id="UP000479987">
    <property type="component" value="Unassembled WGS sequence"/>
</dbReference>
<keyword evidence="12" id="KW-1185">Reference proteome</keyword>